<evidence type="ECO:0000313" key="1">
    <source>
        <dbReference type="EMBL" id="RNI22599.1"/>
    </source>
</evidence>
<dbReference type="AlphaFoldDB" id="A0A3M9MAK3"/>
<organism evidence="1 2">
    <name type="scientific">Rufibacter latericius</name>
    <dbReference type="NCBI Taxonomy" id="2487040"/>
    <lineage>
        <taxon>Bacteria</taxon>
        <taxon>Pseudomonadati</taxon>
        <taxon>Bacteroidota</taxon>
        <taxon>Cytophagia</taxon>
        <taxon>Cytophagales</taxon>
        <taxon>Hymenobacteraceae</taxon>
        <taxon>Rufibacter</taxon>
    </lineage>
</organism>
<dbReference type="RefSeq" id="WP_123128956.1">
    <property type="nucleotide sequence ID" value="NZ_RJJD01000021.1"/>
</dbReference>
<name>A0A3M9MAK3_9BACT</name>
<dbReference type="EMBL" id="RJJD01000021">
    <property type="protein sequence ID" value="RNI22599.1"/>
    <property type="molecule type" value="Genomic_DNA"/>
</dbReference>
<accession>A0A3M9MAK3</accession>
<dbReference type="OrthoDB" id="895926at2"/>
<evidence type="ECO:0000313" key="2">
    <source>
        <dbReference type="Proteomes" id="UP000272117"/>
    </source>
</evidence>
<gene>
    <name evidence="1" type="ORF">EFB08_21120</name>
</gene>
<protein>
    <submittedName>
        <fullName evidence="1">Uncharacterized protein</fullName>
    </submittedName>
</protein>
<keyword evidence="2" id="KW-1185">Reference proteome</keyword>
<sequence>MRKPYNNPLRIKAYNRQFKNSEAEIFLIEHATDPGEGTNYTSLLYERYLREGAILEVKGGMYFFYRKLIHPGGMYFRALNFLQVLAYLEYYDTLRQNKINGAKAIIMKMNEEAKAKQIEKEQEKATKEESKGFSLEEREGVTFIKGTNFVLSKIM</sequence>
<proteinExistence type="predicted"/>
<comment type="caution">
    <text evidence="1">The sequence shown here is derived from an EMBL/GenBank/DDBJ whole genome shotgun (WGS) entry which is preliminary data.</text>
</comment>
<dbReference type="Proteomes" id="UP000272117">
    <property type="component" value="Unassembled WGS sequence"/>
</dbReference>
<reference evidence="1 2" key="1">
    <citation type="submission" date="2018-11" db="EMBL/GenBank/DDBJ databases">
        <title>Rufibacter latericius sp. nov., isolated from water in Baiyang Lake.</title>
        <authorList>
            <person name="Yang Y."/>
        </authorList>
    </citation>
    <scope>NUCLEOTIDE SEQUENCE [LARGE SCALE GENOMIC DNA]</scope>
    <source>
        <strain evidence="1 2">R-22-1c-1</strain>
    </source>
</reference>